<dbReference type="Proteomes" id="UP000799750">
    <property type="component" value="Unassembled WGS sequence"/>
</dbReference>
<protein>
    <submittedName>
        <fullName evidence="1">Cellulosomal protein</fullName>
    </submittedName>
</protein>
<dbReference type="PANTHER" id="PTHR40050">
    <property type="entry name" value="INNER SPORE COAT PROTEIN H"/>
    <property type="match status" value="1"/>
</dbReference>
<evidence type="ECO:0000313" key="2">
    <source>
        <dbReference type="Proteomes" id="UP000799750"/>
    </source>
</evidence>
<dbReference type="InterPro" id="IPR014867">
    <property type="entry name" value="Spore_coat_CotH_CotH2/3/7"/>
</dbReference>
<gene>
    <name evidence="1" type="ORF">BU16DRAFT_594415</name>
</gene>
<accession>A0A6A6QGW5</accession>
<organism evidence="1 2">
    <name type="scientific">Lophium mytilinum</name>
    <dbReference type="NCBI Taxonomy" id="390894"/>
    <lineage>
        <taxon>Eukaryota</taxon>
        <taxon>Fungi</taxon>
        <taxon>Dikarya</taxon>
        <taxon>Ascomycota</taxon>
        <taxon>Pezizomycotina</taxon>
        <taxon>Dothideomycetes</taxon>
        <taxon>Pleosporomycetidae</taxon>
        <taxon>Mytilinidiales</taxon>
        <taxon>Mytilinidiaceae</taxon>
        <taxon>Lophium</taxon>
    </lineage>
</organism>
<keyword evidence="2" id="KW-1185">Reference proteome</keyword>
<dbReference type="PANTHER" id="PTHR40050:SF1">
    <property type="entry name" value="INNER SPORE COAT PROTEIN H"/>
    <property type="match status" value="1"/>
</dbReference>
<dbReference type="EMBL" id="MU004195">
    <property type="protein sequence ID" value="KAF2491472.1"/>
    <property type="molecule type" value="Genomic_DNA"/>
</dbReference>
<proteinExistence type="predicted"/>
<dbReference type="OrthoDB" id="10267127at2759"/>
<evidence type="ECO:0000313" key="1">
    <source>
        <dbReference type="EMBL" id="KAF2491472.1"/>
    </source>
</evidence>
<sequence>MSPQQTPVSGTGTATNATQDLLSSFYNIDNLVTVNITLPDATWQTIKNARPRGEFGYIGPPARYDWYQATSVTISGTKVATQATTFSNVGIIKKSFAGSFSTTKPSLRLDFTKYDNNEAGIETLIGTKSLILNNSIQDPAYIRQPLGYELFRQAGVPNFRCNFAKVIVNGTNMGVFVNLEPLKKRFMENHFAGNDKGNAYEIELDQDFNASTLDSGHMSFEGFSKYEDKKDVRLVAGQIVSGGLAAAQQVVDLDAFIRFFAMESLLKHWDGYTQQTNNTYVYNDKRAVENPAVADVKLKFIPSGIDQILQEDRGFRLGSKAVLAQLVKSDANAATKAKLFAQIRQYANTIFSPTNQDTVLKPLVDRIVAVLMSAGVSSSEVAGPIDVVRKQLKLVRGGAFQLIGERET</sequence>
<reference evidence="1" key="1">
    <citation type="journal article" date="2020" name="Stud. Mycol.">
        <title>101 Dothideomycetes genomes: a test case for predicting lifestyles and emergence of pathogens.</title>
        <authorList>
            <person name="Haridas S."/>
            <person name="Albert R."/>
            <person name="Binder M."/>
            <person name="Bloem J."/>
            <person name="Labutti K."/>
            <person name="Salamov A."/>
            <person name="Andreopoulos B."/>
            <person name="Baker S."/>
            <person name="Barry K."/>
            <person name="Bills G."/>
            <person name="Bluhm B."/>
            <person name="Cannon C."/>
            <person name="Castanera R."/>
            <person name="Culley D."/>
            <person name="Daum C."/>
            <person name="Ezra D."/>
            <person name="Gonzalez J."/>
            <person name="Henrissat B."/>
            <person name="Kuo A."/>
            <person name="Liang C."/>
            <person name="Lipzen A."/>
            <person name="Lutzoni F."/>
            <person name="Magnuson J."/>
            <person name="Mondo S."/>
            <person name="Nolan M."/>
            <person name="Ohm R."/>
            <person name="Pangilinan J."/>
            <person name="Park H.-J."/>
            <person name="Ramirez L."/>
            <person name="Alfaro M."/>
            <person name="Sun H."/>
            <person name="Tritt A."/>
            <person name="Yoshinaga Y."/>
            <person name="Zwiers L.-H."/>
            <person name="Turgeon B."/>
            <person name="Goodwin S."/>
            <person name="Spatafora J."/>
            <person name="Crous P."/>
            <person name="Grigoriev I."/>
        </authorList>
    </citation>
    <scope>NUCLEOTIDE SEQUENCE</scope>
    <source>
        <strain evidence="1">CBS 269.34</strain>
    </source>
</reference>
<dbReference type="AlphaFoldDB" id="A0A6A6QGW5"/>
<name>A0A6A6QGW5_9PEZI</name>
<dbReference type="Pfam" id="PF08757">
    <property type="entry name" value="CotH"/>
    <property type="match status" value="1"/>
</dbReference>